<protein>
    <submittedName>
        <fullName evidence="2">Uncharacterized protein</fullName>
    </submittedName>
</protein>
<dbReference type="EMBL" id="BGZK01000254">
    <property type="protein sequence ID" value="GBP32053.1"/>
    <property type="molecule type" value="Genomic_DNA"/>
</dbReference>
<organism evidence="2 3">
    <name type="scientific">Eumeta variegata</name>
    <name type="common">Bagworm moth</name>
    <name type="synonym">Eumeta japonica</name>
    <dbReference type="NCBI Taxonomy" id="151549"/>
    <lineage>
        <taxon>Eukaryota</taxon>
        <taxon>Metazoa</taxon>
        <taxon>Ecdysozoa</taxon>
        <taxon>Arthropoda</taxon>
        <taxon>Hexapoda</taxon>
        <taxon>Insecta</taxon>
        <taxon>Pterygota</taxon>
        <taxon>Neoptera</taxon>
        <taxon>Endopterygota</taxon>
        <taxon>Lepidoptera</taxon>
        <taxon>Glossata</taxon>
        <taxon>Ditrysia</taxon>
        <taxon>Tineoidea</taxon>
        <taxon>Psychidae</taxon>
        <taxon>Oiketicinae</taxon>
        <taxon>Eumeta</taxon>
    </lineage>
</organism>
<comment type="caution">
    <text evidence="2">The sequence shown here is derived from an EMBL/GenBank/DDBJ whole genome shotgun (WGS) entry which is preliminary data.</text>
</comment>
<dbReference type="Proteomes" id="UP000299102">
    <property type="component" value="Unassembled WGS sequence"/>
</dbReference>
<gene>
    <name evidence="2" type="ORF">EVAR_21087_1</name>
</gene>
<dbReference type="AlphaFoldDB" id="A0A4C1UZX4"/>
<proteinExistence type="predicted"/>
<feature type="region of interest" description="Disordered" evidence="1">
    <location>
        <begin position="104"/>
        <end position="173"/>
    </location>
</feature>
<sequence>MPVWPLQTKASKPWASTWQSQVVRRFLVRTSRTHPVRPGVWTAHNGFLPSFSIVRGELQKKAGWKGVTLRVDVTDRALGATNETSKTVNICAYKKLKSSSACRFKRKDEQRGREAGRRGARGGVIQPPAADSPPRHSNHFVRRRQIYSSFPSKPPTAYPQGKSRGATGRRRRPLAAFAGANFRIAHAPAPAGDCDI</sequence>
<evidence type="ECO:0000313" key="3">
    <source>
        <dbReference type="Proteomes" id="UP000299102"/>
    </source>
</evidence>
<evidence type="ECO:0000313" key="2">
    <source>
        <dbReference type="EMBL" id="GBP32053.1"/>
    </source>
</evidence>
<keyword evidence="3" id="KW-1185">Reference proteome</keyword>
<accession>A0A4C1UZX4</accession>
<name>A0A4C1UZX4_EUMVA</name>
<evidence type="ECO:0000256" key="1">
    <source>
        <dbReference type="SAM" id="MobiDB-lite"/>
    </source>
</evidence>
<feature type="compositionally biased region" description="Basic and acidic residues" evidence="1">
    <location>
        <begin position="106"/>
        <end position="117"/>
    </location>
</feature>
<feature type="compositionally biased region" description="Basic residues" evidence="1">
    <location>
        <begin position="136"/>
        <end position="145"/>
    </location>
</feature>
<reference evidence="2 3" key="1">
    <citation type="journal article" date="2019" name="Commun. Biol.">
        <title>The bagworm genome reveals a unique fibroin gene that provides high tensile strength.</title>
        <authorList>
            <person name="Kono N."/>
            <person name="Nakamura H."/>
            <person name="Ohtoshi R."/>
            <person name="Tomita M."/>
            <person name="Numata K."/>
            <person name="Arakawa K."/>
        </authorList>
    </citation>
    <scope>NUCLEOTIDE SEQUENCE [LARGE SCALE GENOMIC DNA]</scope>
</reference>